<keyword evidence="3 4" id="KW-0408">Iron</keyword>
<dbReference type="PRINTS" id="PR00385">
    <property type="entry name" value="P450"/>
</dbReference>
<dbReference type="Gene3D" id="1.10.630.10">
    <property type="entry name" value="Cytochrome P450"/>
    <property type="match status" value="2"/>
</dbReference>
<dbReference type="RefSeq" id="WP_106126196.1">
    <property type="nucleotide sequence ID" value="NZ_PVZG01000004.1"/>
</dbReference>
<comment type="caution">
    <text evidence="5">The sequence shown here is derived from an EMBL/GenBank/DDBJ whole genome shotgun (WGS) entry which is preliminary data.</text>
</comment>
<dbReference type="Proteomes" id="UP000239209">
    <property type="component" value="Unassembled WGS sequence"/>
</dbReference>
<evidence type="ECO:0000256" key="4">
    <source>
        <dbReference type="RuleBase" id="RU000461"/>
    </source>
</evidence>
<dbReference type="PRINTS" id="PR00463">
    <property type="entry name" value="EP450I"/>
</dbReference>
<feature type="binding site" description="axial binding residue" evidence="3">
    <location>
        <position position="350"/>
    </location>
    <ligand>
        <name>heme</name>
        <dbReference type="ChEBI" id="CHEBI:30413"/>
    </ligand>
    <ligandPart>
        <name>Fe</name>
        <dbReference type="ChEBI" id="CHEBI:18248"/>
    </ligandPart>
</feature>
<dbReference type="EMBL" id="PVZG01000004">
    <property type="protein sequence ID" value="PRY30568.1"/>
    <property type="molecule type" value="Genomic_DNA"/>
</dbReference>
<comment type="cofactor">
    <cofactor evidence="1 3">
        <name>heme</name>
        <dbReference type="ChEBI" id="CHEBI:30413"/>
    </cofactor>
</comment>
<accession>A0A2T0SAX5</accession>
<dbReference type="GO" id="GO:0004497">
    <property type="term" value="F:monooxygenase activity"/>
    <property type="evidence" value="ECO:0007669"/>
    <property type="project" value="UniProtKB-KW"/>
</dbReference>
<reference evidence="5 6" key="1">
    <citation type="submission" date="2018-03" db="EMBL/GenBank/DDBJ databases">
        <title>Genomic Encyclopedia of Archaeal and Bacterial Type Strains, Phase II (KMG-II): from individual species to whole genera.</title>
        <authorList>
            <person name="Goeker M."/>
        </authorList>
    </citation>
    <scope>NUCLEOTIDE SEQUENCE [LARGE SCALE GENOMIC DNA]</scope>
    <source>
        <strain evidence="5 6">DSM 45348</strain>
    </source>
</reference>
<dbReference type="SUPFAM" id="SSF48264">
    <property type="entry name" value="Cytochrome P450"/>
    <property type="match status" value="1"/>
</dbReference>
<protein>
    <submittedName>
        <fullName evidence="5">Unspecific monooxygenase</fullName>
    </submittedName>
</protein>
<comment type="similarity">
    <text evidence="2 4">Belongs to the cytochrome P450 family.</text>
</comment>
<dbReference type="AlphaFoldDB" id="A0A2T0SAX5"/>
<dbReference type="InterPro" id="IPR017972">
    <property type="entry name" value="Cyt_P450_CS"/>
</dbReference>
<keyword evidence="3 4" id="KW-0479">Metal-binding</keyword>
<dbReference type="CDD" id="cd00302">
    <property type="entry name" value="cytochrome_P450"/>
    <property type="match status" value="1"/>
</dbReference>
<dbReference type="PANTHER" id="PTHR24305:SF166">
    <property type="entry name" value="CYTOCHROME P450 12A4, MITOCHONDRIAL-RELATED"/>
    <property type="match status" value="1"/>
</dbReference>
<dbReference type="InterPro" id="IPR050121">
    <property type="entry name" value="Cytochrome_P450_monoxygenase"/>
</dbReference>
<keyword evidence="4 5" id="KW-0503">Monooxygenase</keyword>
<dbReference type="Pfam" id="PF00067">
    <property type="entry name" value="p450"/>
    <property type="match status" value="1"/>
</dbReference>
<dbReference type="PANTHER" id="PTHR24305">
    <property type="entry name" value="CYTOCHROME P450"/>
    <property type="match status" value="1"/>
</dbReference>
<sequence length="400" mass="44167">MTVAPPVQAKLSRADLLEEYDQDRPGFVLRAARRYGPVVELSPGTVLVTGGEVAHDVLRRTNRDFLMDRDRAWRPTDSRRGEDALESWMSARRAMLSALSGDLVGEHLRWYAGELATLMDDWARIGRTGDPLPALVRLSTDAFLRLCLGPAAARRERDDLAALVAGLLDALNPIVRSSVELPWFLDRLTARRRRATRAQQRLDSALHAVVDRPPPGGLIAMLSGAGVPAGPLVRILVSATIASRLVPAAAAAWTLHAVATHRPQEEPGQVVDEVLRLRPPTWLLHRATHGEETSGEWRFPARTAVMISPYAIHRDERHFPEPELFRPGRWTGARLPAGAYLPFGGGPRWCVGTHLAKAQLTTAVEVFRRYRLDDVSRSVTADTSSTMYPRGLTVSVGRAR</sequence>
<dbReference type="InterPro" id="IPR001128">
    <property type="entry name" value="Cyt_P450"/>
</dbReference>
<proteinExistence type="inferred from homology"/>
<keyword evidence="4" id="KW-0560">Oxidoreductase</keyword>
<keyword evidence="3 4" id="KW-0349">Heme</keyword>
<dbReference type="PROSITE" id="PS00086">
    <property type="entry name" value="CYTOCHROME_P450"/>
    <property type="match status" value="1"/>
</dbReference>
<evidence type="ECO:0000313" key="5">
    <source>
        <dbReference type="EMBL" id="PRY30568.1"/>
    </source>
</evidence>
<dbReference type="GO" id="GO:0020037">
    <property type="term" value="F:heme binding"/>
    <property type="evidence" value="ECO:0007669"/>
    <property type="project" value="InterPro"/>
</dbReference>
<evidence type="ECO:0000313" key="6">
    <source>
        <dbReference type="Proteomes" id="UP000239209"/>
    </source>
</evidence>
<dbReference type="InterPro" id="IPR036396">
    <property type="entry name" value="Cyt_P450_sf"/>
</dbReference>
<dbReference type="GO" id="GO:0005506">
    <property type="term" value="F:iron ion binding"/>
    <property type="evidence" value="ECO:0007669"/>
    <property type="project" value="InterPro"/>
</dbReference>
<dbReference type="InterPro" id="IPR002401">
    <property type="entry name" value="Cyt_P450_E_grp-I"/>
</dbReference>
<evidence type="ECO:0000256" key="1">
    <source>
        <dbReference type="ARBA" id="ARBA00001971"/>
    </source>
</evidence>
<organism evidence="5 6">
    <name type="scientific">Pseudosporangium ferrugineum</name>
    <dbReference type="NCBI Taxonomy" id="439699"/>
    <lineage>
        <taxon>Bacteria</taxon>
        <taxon>Bacillati</taxon>
        <taxon>Actinomycetota</taxon>
        <taxon>Actinomycetes</taxon>
        <taxon>Micromonosporales</taxon>
        <taxon>Micromonosporaceae</taxon>
        <taxon>Pseudosporangium</taxon>
    </lineage>
</organism>
<keyword evidence="6" id="KW-1185">Reference proteome</keyword>
<name>A0A2T0SAX5_9ACTN</name>
<dbReference type="GO" id="GO:0016705">
    <property type="term" value="F:oxidoreductase activity, acting on paired donors, with incorporation or reduction of molecular oxygen"/>
    <property type="evidence" value="ECO:0007669"/>
    <property type="project" value="InterPro"/>
</dbReference>
<dbReference type="OrthoDB" id="7376058at2"/>
<evidence type="ECO:0000256" key="3">
    <source>
        <dbReference type="PIRSR" id="PIRSR602401-1"/>
    </source>
</evidence>
<evidence type="ECO:0000256" key="2">
    <source>
        <dbReference type="ARBA" id="ARBA00010617"/>
    </source>
</evidence>
<gene>
    <name evidence="5" type="ORF">CLV70_104120</name>
</gene>